<accession>A0A4Y2LGF3</accession>
<comment type="caution">
    <text evidence="2">The sequence shown here is derived from an EMBL/GenBank/DDBJ whole genome shotgun (WGS) entry which is preliminary data.</text>
</comment>
<organism evidence="2 3">
    <name type="scientific">Araneus ventricosus</name>
    <name type="common">Orbweaver spider</name>
    <name type="synonym">Epeira ventricosa</name>
    <dbReference type="NCBI Taxonomy" id="182803"/>
    <lineage>
        <taxon>Eukaryota</taxon>
        <taxon>Metazoa</taxon>
        <taxon>Ecdysozoa</taxon>
        <taxon>Arthropoda</taxon>
        <taxon>Chelicerata</taxon>
        <taxon>Arachnida</taxon>
        <taxon>Araneae</taxon>
        <taxon>Araneomorphae</taxon>
        <taxon>Entelegynae</taxon>
        <taxon>Araneoidea</taxon>
        <taxon>Araneidae</taxon>
        <taxon>Araneus</taxon>
    </lineage>
</organism>
<sequence length="331" mass="38727">MGKIWFFKMYVCPFECLALSLANGQLKNLYKTSSVYRKKALCKETYGRLKNHCKLNSVYGNKALHKKTYGHLKYQYKLNSVYSKQLIRQEILRTSELPHYPEQRLRVDQTQHVNRRQTSMRQGLYLEAFRYDPTKDNWLHPKAAIGKNGRSTEVCDTYREEYIKLGLLEDYQYWDSALQEASLARFPPQLWGLFALIITTCAHSNPSSLWGKSKDRFCEDIFHQKQRENPDIDLHYAFQIYKETLILLEDKCLSICGKILLQFRLPVPTRQAYNTLDRDLLRESNYDINILQHMVEINKSRLTEKQGTAYEAVINFIAKGNGGIIFIDAPG</sequence>
<evidence type="ECO:0000313" key="2">
    <source>
        <dbReference type="EMBL" id="GBN13023.1"/>
    </source>
</evidence>
<protein>
    <recommendedName>
        <fullName evidence="4">Helitron helicase-like domain-containing protein</fullName>
    </recommendedName>
</protein>
<dbReference type="AlphaFoldDB" id="A0A4Y2LGF3"/>
<feature type="signal peptide" evidence="1">
    <location>
        <begin position="1"/>
        <end position="24"/>
    </location>
</feature>
<evidence type="ECO:0000313" key="3">
    <source>
        <dbReference type="Proteomes" id="UP000499080"/>
    </source>
</evidence>
<dbReference type="OrthoDB" id="8063321at2759"/>
<dbReference type="PANTHER" id="PTHR10492">
    <property type="match status" value="1"/>
</dbReference>
<keyword evidence="1" id="KW-0732">Signal</keyword>
<dbReference type="EMBL" id="BGPR01005749">
    <property type="protein sequence ID" value="GBN13023.1"/>
    <property type="molecule type" value="Genomic_DNA"/>
</dbReference>
<proteinExistence type="predicted"/>
<evidence type="ECO:0008006" key="4">
    <source>
        <dbReference type="Google" id="ProtNLM"/>
    </source>
</evidence>
<keyword evidence="3" id="KW-1185">Reference proteome</keyword>
<name>A0A4Y2LGF3_ARAVE</name>
<evidence type="ECO:0000256" key="1">
    <source>
        <dbReference type="SAM" id="SignalP"/>
    </source>
</evidence>
<gene>
    <name evidence="2" type="ORF">AVEN_228102_1</name>
</gene>
<dbReference type="Proteomes" id="UP000499080">
    <property type="component" value="Unassembled WGS sequence"/>
</dbReference>
<reference evidence="2 3" key="1">
    <citation type="journal article" date="2019" name="Sci. Rep.">
        <title>Orb-weaving spider Araneus ventricosus genome elucidates the spidroin gene catalogue.</title>
        <authorList>
            <person name="Kono N."/>
            <person name="Nakamura H."/>
            <person name="Ohtoshi R."/>
            <person name="Moran D.A.P."/>
            <person name="Shinohara A."/>
            <person name="Yoshida Y."/>
            <person name="Fujiwara M."/>
            <person name="Mori M."/>
            <person name="Tomita M."/>
            <person name="Arakawa K."/>
        </authorList>
    </citation>
    <scope>NUCLEOTIDE SEQUENCE [LARGE SCALE GENOMIC DNA]</scope>
</reference>
<feature type="chain" id="PRO_5021207823" description="Helitron helicase-like domain-containing protein" evidence="1">
    <location>
        <begin position="25"/>
        <end position="331"/>
    </location>
</feature>